<keyword evidence="1" id="KW-0472">Membrane</keyword>
<feature type="transmembrane region" description="Helical" evidence="1">
    <location>
        <begin position="272"/>
        <end position="290"/>
    </location>
</feature>
<reference evidence="2 3" key="1">
    <citation type="submission" date="2019-02" db="EMBL/GenBank/DDBJ databases">
        <title>Draft genome sequences of novel Actinobacteria.</title>
        <authorList>
            <person name="Sahin N."/>
            <person name="Ay H."/>
            <person name="Saygin H."/>
        </authorList>
    </citation>
    <scope>NUCLEOTIDE SEQUENCE [LARGE SCALE GENOMIC DNA]</scope>
    <source>
        <strain evidence="2 3">16K104</strain>
    </source>
</reference>
<feature type="transmembrane region" description="Helical" evidence="1">
    <location>
        <begin position="310"/>
        <end position="332"/>
    </location>
</feature>
<evidence type="ECO:0000313" key="3">
    <source>
        <dbReference type="Proteomes" id="UP000295172"/>
    </source>
</evidence>
<dbReference type="RefSeq" id="WP_132316623.1">
    <property type="nucleotide sequence ID" value="NZ_SMKR01000012.1"/>
</dbReference>
<dbReference type="GO" id="GO:1902604">
    <property type="term" value="P:p-aminobenzoyl-glutamate transmembrane transport"/>
    <property type="evidence" value="ECO:0007669"/>
    <property type="project" value="InterPro"/>
</dbReference>
<dbReference type="GO" id="GO:0015558">
    <property type="term" value="F:secondary active p-aminobenzoyl-glutamate transmembrane transporter activity"/>
    <property type="evidence" value="ECO:0007669"/>
    <property type="project" value="InterPro"/>
</dbReference>
<proteinExistence type="predicted"/>
<gene>
    <name evidence="2" type="ORF">E1218_04770</name>
</gene>
<keyword evidence="1" id="KW-1133">Transmembrane helix</keyword>
<feature type="transmembrane region" description="Helical" evidence="1">
    <location>
        <begin position="352"/>
        <end position="372"/>
    </location>
</feature>
<feature type="transmembrane region" description="Helical" evidence="1">
    <location>
        <begin position="480"/>
        <end position="505"/>
    </location>
</feature>
<comment type="caution">
    <text evidence="2">The sequence shown here is derived from an EMBL/GenBank/DDBJ whole genome shotgun (WGS) entry which is preliminary data.</text>
</comment>
<keyword evidence="1" id="KW-0812">Transmembrane</keyword>
<dbReference type="PANTHER" id="PTHR30282:SF0">
    <property type="entry name" value="P-AMINOBENZOYL-GLUTAMATE TRANSPORT PROTEIN"/>
    <property type="match status" value="1"/>
</dbReference>
<keyword evidence="3" id="KW-1185">Reference proteome</keyword>
<feature type="transmembrane region" description="Helical" evidence="1">
    <location>
        <begin position="39"/>
        <end position="57"/>
    </location>
</feature>
<dbReference type="OrthoDB" id="3314392at2"/>
<organism evidence="2 3">
    <name type="scientific">Kribbella turkmenica</name>
    <dbReference type="NCBI Taxonomy" id="2530375"/>
    <lineage>
        <taxon>Bacteria</taxon>
        <taxon>Bacillati</taxon>
        <taxon>Actinomycetota</taxon>
        <taxon>Actinomycetes</taxon>
        <taxon>Propionibacteriales</taxon>
        <taxon>Kribbellaceae</taxon>
        <taxon>Kribbella</taxon>
    </lineage>
</organism>
<dbReference type="Proteomes" id="UP000295172">
    <property type="component" value="Unassembled WGS sequence"/>
</dbReference>
<feature type="transmembrane region" description="Helical" evidence="1">
    <location>
        <begin position="134"/>
        <end position="162"/>
    </location>
</feature>
<dbReference type="InterPro" id="IPR004697">
    <property type="entry name" value="AbgT"/>
</dbReference>
<evidence type="ECO:0000256" key="1">
    <source>
        <dbReference type="SAM" id="Phobius"/>
    </source>
</evidence>
<protein>
    <submittedName>
        <fullName evidence="2">AbgT family transporter</fullName>
    </submittedName>
</protein>
<dbReference type="AlphaFoldDB" id="A0A4R4XF05"/>
<dbReference type="EMBL" id="SMKR01000012">
    <property type="protein sequence ID" value="TDD29343.1"/>
    <property type="molecule type" value="Genomic_DNA"/>
</dbReference>
<accession>A0A4R4XF05</accession>
<feature type="transmembrane region" description="Helical" evidence="1">
    <location>
        <begin position="392"/>
        <end position="412"/>
    </location>
</feature>
<feature type="transmembrane region" description="Helical" evidence="1">
    <location>
        <begin position="453"/>
        <end position="468"/>
    </location>
</feature>
<feature type="transmembrane region" description="Helical" evidence="1">
    <location>
        <begin position="223"/>
        <end position="245"/>
    </location>
</feature>
<dbReference type="Pfam" id="PF03806">
    <property type="entry name" value="ABG_transport"/>
    <property type="match status" value="1"/>
</dbReference>
<dbReference type="PANTHER" id="PTHR30282">
    <property type="entry name" value="P-AMINOBENZOYL GLUTAMATE TRANSPORTER"/>
    <property type="match status" value="1"/>
</dbReference>
<evidence type="ECO:0000313" key="2">
    <source>
        <dbReference type="EMBL" id="TDD29343.1"/>
    </source>
</evidence>
<name>A0A4R4XF05_9ACTN</name>
<sequence length="516" mass="53957">MATNTPDVSAFKEMSPIMRRLFGLLAGIERLGNRLPHPFWLFWILSGVLAVVSAILAHQHVSVRLPGTGKTASVTNLLSMDGLAFALGSALDNFAGFPALPVVVTALMGVAVAEKSGLTEAALRGTIVKLPPKWVTFAVAFAGTVSHAAFDAAFVILIPMAALAFKAVGRSPVIGIVTAYVAVSAGYNASPLVTPSDAILASISTSAARVVDPGYVVTPLASYYWNAASSLLVALVVTVMIELVLGRRPESGADDQDAEPVDLSLSGVERRGLWLAGITGLLVIGAAVAVTLPAGSPLRGEDGSIVRSTLVLNIAVMVAVIFASMGVVYGRVTGSVRKLGEVPGLMAEGVKLIAPVVVLFFSISQFLAYFSWTKIGSVVAVDGAALLKQLDAPTLVFLIALVGLVSVMNVLVTSGSAMWSLIAPIVVPMLMYVDVSPEVAQTVFRIGDSCTNAVTPMSAYFVLALGYMQRYRRSAGIGTLASYTLPIALVMLVAWTAFFAIWYLLGLHLGPGVPVR</sequence>
<feature type="transmembrane region" description="Helical" evidence="1">
    <location>
        <begin position="94"/>
        <end position="113"/>
    </location>
</feature>
<feature type="transmembrane region" description="Helical" evidence="1">
    <location>
        <begin position="417"/>
        <end position="433"/>
    </location>
</feature>